<gene>
    <name evidence="6" type="ORF">KDH_28740</name>
</gene>
<dbReference type="InterPro" id="IPR032874">
    <property type="entry name" value="DDE_dom"/>
</dbReference>
<dbReference type="SUPFAM" id="SSF53098">
    <property type="entry name" value="Ribonuclease H-like"/>
    <property type="match status" value="1"/>
</dbReference>
<dbReference type="EMBL" id="BSRI01000001">
    <property type="protein sequence ID" value="GLV56030.1"/>
    <property type="molecule type" value="Genomic_DNA"/>
</dbReference>
<keyword evidence="2" id="KW-0815">Transposition</keyword>
<keyword evidence="7" id="KW-1185">Reference proteome</keyword>
<dbReference type="InterPro" id="IPR036397">
    <property type="entry name" value="RNaseH_sf"/>
</dbReference>
<dbReference type="InterPro" id="IPR012337">
    <property type="entry name" value="RNaseH-like_sf"/>
</dbReference>
<evidence type="ECO:0000256" key="1">
    <source>
        <dbReference type="ARBA" id="ARBA00002286"/>
    </source>
</evidence>
<evidence type="ECO:0000313" key="7">
    <source>
        <dbReference type="Proteomes" id="UP001344906"/>
    </source>
</evidence>
<comment type="function">
    <text evidence="1">Involved in the transposition of the insertion sequence.</text>
</comment>
<keyword evidence="4" id="KW-0233">DNA recombination</keyword>
<protein>
    <submittedName>
        <fullName evidence="6">IS6 family transposase</fullName>
    </submittedName>
</protein>
<dbReference type="Pfam" id="PF13610">
    <property type="entry name" value="DDE_Tnp_IS240"/>
    <property type="match status" value="1"/>
</dbReference>
<reference evidence="6 7" key="1">
    <citation type="submission" date="2023-02" db="EMBL/GenBank/DDBJ databases">
        <title>Dictyobacter halimunensis sp. nov., a new member of the class Ktedonobacteria from forest soil in a geothermal area.</title>
        <authorList>
            <person name="Rachmania M.K."/>
            <person name="Ningsih F."/>
            <person name="Sakai Y."/>
            <person name="Yabe S."/>
            <person name="Yokota A."/>
            <person name="Sjamsuridzal W."/>
        </authorList>
    </citation>
    <scope>NUCLEOTIDE SEQUENCE [LARGE SCALE GENOMIC DNA]</scope>
    <source>
        <strain evidence="6 7">S3.2.2.5</strain>
    </source>
</reference>
<evidence type="ECO:0000256" key="3">
    <source>
        <dbReference type="ARBA" id="ARBA00023125"/>
    </source>
</evidence>
<evidence type="ECO:0000313" key="6">
    <source>
        <dbReference type="EMBL" id="GLV56030.1"/>
    </source>
</evidence>
<feature type="domain" description="DDE" evidence="5">
    <location>
        <begin position="94"/>
        <end position="221"/>
    </location>
</feature>
<evidence type="ECO:0000259" key="5">
    <source>
        <dbReference type="Pfam" id="PF13610"/>
    </source>
</evidence>
<evidence type="ECO:0000256" key="4">
    <source>
        <dbReference type="ARBA" id="ARBA00023172"/>
    </source>
</evidence>
<dbReference type="PANTHER" id="PTHR35528:SF3">
    <property type="entry name" value="BLL1675 PROTEIN"/>
    <property type="match status" value="1"/>
</dbReference>
<dbReference type="InterPro" id="IPR052183">
    <property type="entry name" value="IS_Transposase"/>
</dbReference>
<dbReference type="Gene3D" id="3.30.420.10">
    <property type="entry name" value="Ribonuclease H-like superfamily/Ribonuclease H"/>
    <property type="match status" value="1"/>
</dbReference>
<dbReference type="PANTHER" id="PTHR35528">
    <property type="entry name" value="BLL1675 PROTEIN"/>
    <property type="match status" value="1"/>
</dbReference>
<name>A0ABQ6FQR1_9CHLR</name>
<accession>A0ABQ6FQR1</accession>
<dbReference type="InterPro" id="IPR047930">
    <property type="entry name" value="Transpos_IS6"/>
</dbReference>
<keyword evidence="3" id="KW-0238">DNA-binding</keyword>
<comment type="caution">
    <text evidence="6">The sequence shown here is derived from an EMBL/GenBank/DDBJ whole genome shotgun (WGS) entry which is preliminary data.</text>
</comment>
<proteinExistence type="predicted"/>
<dbReference type="Proteomes" id="UP001344906">
    <property type="component" value="Unassembled WGS sequence"/>
</dbReference>
<sequence>MAIQPSSAQCAGALFFNERTGTPFNYLEAPTDVVFLVVLWRLRYKLSLRDVAEMFLERGFMFTHETVRDWETRFAPLLADQLRTKRRGQAGRLWYVDETYIKVQGKWCYLYRAIDTDGNLVDSRLSEKRDMDAAKQFFKQAMAVVGHTPESVTTDGHRSYPRAVRETLGHEVVHRTNVYLNNRIEQDHRGIKQRYYPMRGFGSFASAARFCRAFDELRQFFRVRIIREQKVSLAQKREVFRQQLDALKTLVPMAS</sequence>
<organism evidence="6 7">
    <name type="scientific">Dictyobacter halimunensis</name>
    <dbReference type="NCBI Taxonomy" id="3026934"/>
    <lineage>
        <taxon>Bacteria</taxon>
        <taxon>Bacillati</taxon>
        <taxon>Chloroflexota</taxon>
        <taxon>Ktedonobacteria</taxon>
        <taxon>Ktedonobacterales</taxon>
        <taxon>Dictyobacteraceae</taxon>
        <taxon>Dictyobacter</taxon>
    </lineage>
</organism>
<evidence type="ECO:0000256" key="2">
    <source>
        <dbReference type="ARBA" id="ARBA00022578"/>
    </source>
</evidence>
<dbReference type="NCBIfam" id="NF033587">
    <property type="entry name" value="transpos_IS6"/>
    <property type="match status" value="1"/>
</dbReference>